<feature type="domain" description="PilZ" evidence="1">
    <location>
        <begin position="69"/>
        <end position="171"/>
    </location>
</feature>
<accession>A0A9D6Z551</accession>
<dbReference type="Pfam" id="PF07238">
    <property type="entry name" value="PilZ"/>
    <property type="match status" value="1"/>
</dbReference>
<dbReference type="GO" id="GO:0035438">
    <property type="term" value="F:cyclic-di-GMP binding"/>
    <property type="evidence" value="ECO:0007669"/>
    <property type="project" value="InterPro"/>
</dbReference>
<reference evidence="2" key="1">
    <citation type="submission" date="2020-07" db="EMBL/GenBank/DDBJ databases">
        <title>Huge and variable diversity of episymbiotic CPR bacteria and DPANN archaea in groundwater ecosystems.</title>
        <authorList>
            <person name="He C.Y."/>
            <person name="Keren R."/>
            <person name="Whittaker M."/>
            <person name="Farag I.F."/>
            <person name="Doudna J."/>
            <person name="Cate J.H.D."/>
            <person name="Banfield J.F."/>
        </authorList>
    </citation>
    <scope>NUCLEOTIDE SEQUENCE</scope>
    <source>
        <strain evidence="2">NC_groundwater_1664_Pr3_B-0.1um_52_9</strain>
    </source>
</reference>
<protein>
    <submittedName>
        <fullName evidence="2">PilZ domain-containing protein</fullName>
    </submittedName>
</protein>
<sequence>MNTKRKIRAKEVIHDIRNGMNPSDLMAKYQFTLKGLRTAFQKLVEVQALNKSELNDLRSLYDISVKGLRQFRRKQLSAPLKIYDGGDPFKSGIVKDISEKGICIQGIQAEVGDLKNFIIRLGLFGHSPTMVFEARCRWIEKDLASGKTSLAGFEITNISSLDSRELNRLIAT</sequence>
<dbReference type="InterPro" id="IPR009875">
    <property type="entry name" value="PilZ_domain"/>
</dbReference>
<evidence type="ECO:0000259" key="1">
    <source>
        <dbReference type="Pfam" id="PF07238"/>
    </source>
</evidence>
<dbReference type="AlphaFoldDB" id="A0A9D6Z551"/>
<gene>
    <name evidence="2" type="ORF">HY912_19655</name>
</gene>
<evidence type="ECO:0000313" key="3">
    <source>
        <dbReference type="Proteomes" id="UP000807825"/>
    </source>
</evidence>
<proteinExistence type="predicted"/>
<dbReference type="EMBL" id="JACRDE010000511">
    <property type="protein sequence ID" value="MBI5251714.1"/>
    <property type="molecule type" value="Genomic_DNA"/>
</dbReference>
<name>A0A9D6Z551_9BACT</name>
<dbReference type="Proteomes" id="UP000807825">
    <property type="component" value="Unassembled WGS sequence"/>
</dbReference>
<dbReference type="SUPFAM" id="SSF141371">
    <property type="entry name" value="PilZ domain-like"/>
    <property type="match status" value="1"/>
</dbReference>
<organism evidence="2 3">
    <name type="scientific">Desulfomonile tiedjei</name>
    <dbReference type="NCBI Taxonomy" id="2358"/>
    <lineage>
        <taxon>Bacteria</taxon>
        <taxon>Pseudomonadati</taxon>
        <taxon>Thermodesulfobacteriota</taxon>
        <taxon>Desulfomonilia</taxon>
        <taxon>Desulfomonilales</taxon>
        <taxon>Desulfomonilaceae</taxon>
        <taxon>Desulfomonile</taxon>
    </lineage>
</organism>
<dbReference type="Gene3D" id="2.40.10.220">
    <property type="entry name" value="predicted glycosyltransferase like domains"/>
    <property type="match status" value="1"/>
</dbReference>
<comment type="caution">
    <text evidence="2">The sequence shown here is derived from an EMBL/GenBank/DDBJ whole genome shotgun (WGS) entry which is preliminary data.</text>
</comment>
<evidence type="ECO:0000313" key="2">
    <source>
        <dbReference type="EMBL" id="MBI5251714.1"/>
    </source>
</evidence>